<dbReference type="Gene3D" id="3.10.450.50">
    <property type="match status" value="1"/>
</dbReference>
<comment type="similarity">
    <text evidence="1 7">Belongs to the sigma-70 factor family. ECF subfamily.</text>
</comment>
<dbReference type="InterPro" id="IPR007627">
    <property type="entry name" value="RNA_pol_sigma70_r2"/>
</dbReference>
<dbReference type="NCBIfam" id="TIGR02937">
    <property type="entry name" value="sigma70-ECF"/>
    <property type="match status" value="1"/>
</dbReference>
<sequence>MADAATFATETEPYRRELFAHCYRMLGSVLDAEDLVQETYLRAWRHYDKFEGRSSVRTWLYQIATNGCLTALAKRRDAERRVLPSGLGPPEDNTEAAVLEPDRRVRWVQPVPDALIAPESGDPAAVVAAREGVRLALVASLQHLPARQRAVLVLREVLALPASEVAEILQTSTASVKSALQRARATLREQAPAEDRISEPKAPQARAVLERYIKAFENADADALQQLLVQDATIEAPPMRAWFQGVQKCVPVLRHVMGEPGQWRMLPITGGANGSPAAAGYLRDEDGRYRPYGVVVLDVVGDRIARITSFGDPALLPVFGFENAPIGADAEVRLVCGYLEAFYVFEHGLMASQGAQFGGA</sequence>
<dbReference type="PANTHER" id="PTHR43133">
    <property type="entry name" value="RNA POLYMERASE ECF-TYPE SIGMA FACTO"/>
    <property type="match status" value="1"/>
</dbReference>
<dbReference type="RefSeq" id="WP_012786729.1">
    <property type="nucleotide sequence ID" value="NC_013131.1"/>
</dbReference>
<evidence type="ECO:0000256" key="3">
    <source>
        <dbReference type="ARBA" id="ARBA00023015"/>
    </source>
</evidence>
<dbReference type="GO" id="GO:0003677">
    <property type="term" value="F:DNA binding"/>
    <property type="evidence" value="ECO:0007669"/>
    <property type="project" value="UniProtKB-KW"/>
</dbReference>
<dbReference type="InterPro" id="IPR032710">
    <property type="entry name" value="NTF2-like_dom_sf"/>
</dbReference>
<dbReference type="PANTHER" id="PTHR43133:SF65">
    <property type="entry name" value="ECF RNA POLYMERASE SIGMA FACTOR SIGG"/>
    <property type="match status" value="1"/>
</dbReference>
<dbReference type="SUPFAM" id="SSF88946">
    <property type="entry name" value="Sigma2 domain of RNA polymerase sigma factors"/>
    <property type="match status" value="1"/>
</dbReference>
<evidence type="ECO:0000256" key="6">
    <source>
        <dbReference type="ARBA" id="ARBA00023163"/>
    </source>
</evidence>
<dbReference type="InterPro" id="IPR039425">
    <property type="entry name" value="RNA_pol_sigma-70-like"/>
</dbReference>
<comment type="subunit">
    <text evidence="2">Interacts transiently with the RNA polymerase catalytic core formed by RpoA, RpoB, RpoC and RpoZ (2 alpha, 1 beta, 1 beta' and 1 omega subunit) to form the RNA polymerase holoenzyme that can initiate transcription.</text>
</comment>
<dbReference type="STRING" id="479433.Caci_2518"/>
<evidence type="ECO:0000256" key="2">
    <source>
        <dbReference type="ARBA" id="ARBA00011344"/>
    </source>
</evidence>
<dbReference type="InterPro" id="IPR036388">
    <property type="entry name" value="WH-like_DNA-bd_sf"/>
</dbReference>
<dbReference type="OrthoDB" id="7376212at2"/>
<dbReference type="InterPro" id="IPR014284">
    <property type="entry name" value="RNA_pol_sigma-70_dom"/>
</dbReference>
<dbReference type="Gene3D" id="1.10.1740.10">
    <property type="match status" value="1"/>
</dbReference>
<evidence type="ECO:0000313" key="11">
    <source>
        <dbReference type="Proteomes" id="UP000000851"/>
    </source>
</evidence>
<dbReference type="SUPFAM" id="SSF88659">
    <property type="entry name" value="Sigma3 and sigma4 domains of RNA polymerase sigma factors"/>
    <property type="match status" value="1"/>
</dbReference>
<gene>
    <name evidence="10" type="ordered locus">Caci_2518</name>
</gene>
<dbReference type="NCBIfam" id="NF006089">
    <property type="entry name" value="PRK08241.1"/>
    <property type="match status" value="1"/>
</dbReference>
<reference evidence="10 11" key="1">
    <citation type="journal article" date="2009" name="Stand. Genomic Sci.">
        <title>Complete genome sequence of Catenulispora acidiphila type strain (ID 139908).</title>
        <authorList>
            <person name="Copeland A."/>
            <person name="Lapidus A."/>
            <person name="Glavina Del Rio T."/>
            <person name="Nolan M."/>
            <person name="Lucas S."/>
            <person name="Chen F."/>
            <person name="Tice H."/>
            <person name="Cheng J.F."/>
            <person name="Bruce D."/>
            <person name="Goodwin L."/>
            <person name="Pitluck S."/>
            <person name="Mikhailova N."/>
            <person name="Pati A."/>
            <person name="Ivanova N."/>
            <person name="Mavromatis K."/>
            <person name="Chen A."/>
            <person name="Palaniappan K."/>
            <person name="Chain P."/>
            <person name="Land M."/>
            <person name="Hauser L."/>
            <person name="Chang Y.J."/>
            <person name="Jeffries C.D."/>
            <person name="Chertkov O."/>
            <person name="Brettin T."/>
            <person name="Detter J.C."/>
            <person name="Han C."/>
            <person name="Ali Z."/>
            <person name="Tindall B.J."/>
            <person name="Goker M."/>
            <person name="Bristow J."/>
            <person name="Eisen J.A."/>
            <person name="Markowitz V."/>
            <person name="Hugenholtz P."/>
            <person name="Kyrpides N.C."/>
            <person name="Klenk H.P."/>
        </authorList>
    </citation>
    <scope>NUCLEOTIDE SEQUENCE [LARGE SCALE GENOMIC DNA]</scope>
    <source>
        <strain evidence="11">DSM 44928 / JCM 14897 / NBRC 102108 / NRRL B-24433 / ID139908</strain>
    </source>
</reference>
<dbReference type="Proteomes" id="UP000000851">
    <property type="component" value="Chromosome"/>
</dbReference>
<name>C7PXI3_CATAD</name>
<evidence type="ECO:0000313" key="10">
    <source>
        <dbReference type="EMBL" id="ACU71436.1"/>
    </source>
</evidence>
<dbReference type="InterPro" id="IPR013249">
    <property type="entry name" value="RNA_pol_sigma70_r4_t2"/>
</dbReference>
<dbReference type="KEGG" id="cai:Caci_2518"/>
<proteinExistence type="inferred from homology"/>
<organism evidence="10 11">
    <name type="scientific">Catenulispora acidiphila (strain DSM 44928 / JCM 14897 / NBRC 102108 / NRRL B-24433 / ID139908)</name>
    <dbReference type="NCBI Taxonomy" id="479433"/>
    <lineage>
        <taxon>Bacteria</taxon>
        <taxon>Bacillati</taxon>
        <taxon>Actinomycetota</taxon>
        <taxon>Actinomycetes</taxon>
        <taxon>Catenulisporales</taxon>
        <taxon>Catenulisporaceae</taxon>
        <taxon>Catenulispora</taxon>
    </lineage>
</organism>
<dbReference type="InterPro" id="IPR013324">
    <property type="entry name" value="RNA_pol_sigma_r3/r4-like"/>
</dbReference>
<dbReference type="NCBIfam" id="TIGR02960">
    <property type="entry name" value="SigX5"/>
    <property type="match status" value="1"/>
</dbReference>
<dbReference type="AlphaFoldDB" id="C7PXI3"/>
<feature type="domain" description="RNA polymerase sigma factor 70 region 4 type 2" evidence="9">
    <location>
        <begin position="135"/>
        <end position="187"/>
    </location>
</feature>
<evidence type="ECO:0000256" key="7">
    <source>
        <dbReference type="RuleBase" id="RU000716"/>
    </source>
</evidence>
<keyword evidence="5 7" id="KW-0238">DNA-binding</keyword>
<dbReference type="EMBL" id="CP001700">
    <property type="protein sequence ID" value="ACU71436.1"/>
    <property type="molecule type" value="Genomic_DNA"/>
</dbReference>
<dbReference type="PROSITE" id="PS01063">
    <property type="entry name" value="SIGMA70_ECF"/>
    <property type="match status" value="1"/>
</dbReference>
<dbReference type="GO" id="GO:0006950">
    <property type="term" value="P:response to stress"/>
    <property type="evidence" value="ECO:0007669"/>
    <property type="project" value="UniProtKB-ARBA"/>
</dbReference>
<dbReference type="CDD" id="cd06171">
    <property type="entry name" value="Sigma70_r4"/>
    <property type="match status" value="1"/>
</dbReference>
<feature type="domain" description="RNA polymerase sigma-70 region 2" evidence="8">
    <location>
        <begin position="13"/>
        <end position="76"/>
    </location>
</feature>
<dbReference type="InParanoid" id="C7PXI3"/>
<dbReference type="Gene3D" id="1.10.10.10">
    <property type="entry name" value="Winged helix-like DNA-binding domain superfamily/Winged helix DNA-binding domain"/>
    <property type="match status" value="1"/>
</dbReference>
<evidence type="ECO:0000256" key="5">
    <source>
        <dbReference type="ARBA" id="ARBA00023125"/>
    </source>
</evidence>
<dbReference type="HOGENOM" id="CLU_043648_0_0_11"/>
<dbReference type="SUPFAM" id="SSF54427">
    <property type="entry name" value="NTF2-like"/>
    <property type="match status" value="1"/>
</dbReference>
<dbReference type="Pfam" id="PF04542">
    <property type="entry name" value="Sigma70_r2"/>
    <property type="match status" value="1"/>
</dbReference>
<protein>
    <recommendedName>
        <fullName evidence="7">RNA polymerase sigma factor</fullName>
    </recommendedName>
</protein>
<keyword evidence="6 7" id="KW-0804">Transcription</keyword>
<evidence type="ECO:0000259" key="8">
    <source>
        <dbReference type="Pfam" id="PF04542"/>
    </source>
</evidence>
<evidence type="ECO:0000259" key="9">
    <source>
        <dbReference type="Pfam" id="PF08281"/>
    </source>
</evidence>
<dbReference type="GO" id="GO:0006352">
    <property type="term" value="P:DNA-templated transcription initiation"/>
    <property type="evidence" value="ECO:0007669"/>
    <property type="project" value="InterPro"/>
</dbReference>
<evidence type="ECO:0000256" key="4">
    <source>
        <dbReference type="ARBA" id="ARBA00023082"/>
    </source>
</evidence>
<dbReference type="InterPro" id="IPR000838">
    <property type="entry name" value="RNA_pol_sigma70_ECF_CS"/>
</dbReference>
<dbReference type="GO" id="GO:0016987">
    <property type="term" value="F:sigma factor activity"/>
    <property type="evidence" value="ECO:0007669"/>
    <property type="project" value="UniProtKB-KW"/>
</dbReference>
<dbReference type="InterPro" id="IPR013325">
    <property type="entry name" value="RNA_pol_sigma_r2"/>
</dbReference>
<evidence type="ECO:0000256" key="1">
    <source>
        <dbReference type="ARBA" id="ARBA00010641"/>
    </source>
</evidence>
<keyword evidence="4 7" id="KW-0731">Sigma factor</keyword>
<accession>C7PXI3</accession>
<keyword evidence="11" id="KW-1185">Reference proteome</keyword>
<keyword evidence="3 7" id="KW-0805">Transcription regulation</keyword>
<dbReference type="InterPro" id="IPR014305">
    <property type="entry name" value="RNA_pol_sigma-G_actinobac"/>
</dbReference>
<dbReference type="eggNOG" id="COG1595">
    <property type="taxonomic scope" value="Bacteria"/>
</dbReference>
<dbReference type="Pfam" id="PF08281">
    <property type="entry name" value="Sigma70_r4_2"/>
    <property type="match status" value="1"/>
</dbReference>